<evidence type="ECO:0000313" key="4">
    <source>
        <dbReference type="EMBL" id="KAL0488869.1"/>
    </source>
</evidence>
<dbReference type="PROSITE" id="PS51182">
    <property type="entry name" value="C2_TENSIN"/>
    <property type="match status" value="1"/>
</dbReference>
<gene>
    <name evidence="4" type="ORF">AKO1_013538</name>
</gene>
<dbReference type="InterPro" id="IPR035892">
    <property type="entry name" value="C2_domain_sf"/>
</dbReference>
<feature type="domain" description="C2 tensin-type" evidence="3">
    <location>
        <begin position="209"/>
        <end position="349"/>
    </location>
</feature>
<feature type="domain" description="Phosphatase tensin-type" evidence="2">
    <location>
        <begin position="20"/>
        <end position="203"/>
    </location>
</feature>
<comment type="caution">
    <text evidence="4">The sequence shown here is derived from an EMBL/GenBank/DDBJ whole genome shotgun (WGS) entry which is preliminary data.</text>
</comment>
<dbReference type="Gene3D" id="2.60.40.1110">
    <property type="match status" value="1"/>
</dbReference>
<dbReference type="GO" id="GO:0016314">
    <property type="term" value="F:phosphatidylinositol-3,4,5-trisphosphate 3-phosphatase activity"/>
    <property type="evidence" value="ECO:0007669"/>
    <property type="project" value="TreeGrafter"/>
</dbReference>
<proteinExistence type="predicted"/>
<reference evidence="4 5" key="1">
    <citation type="submission" date="2024-03" db="EMBL/GenBank/DDBJ databases">
        <title>The Acrasis kona genome and developmental transcriptomes reveal deep origins of eukaryotic multicellular pathways.</title>
        <authorList>
            <person name="Sheikh S."/>
            <person name="Fu C.-J."/>
            <person name="Brown M.W."/>
            <person name="Baldauf S.L."/>
        </authorList>
    </citation>
    <scope>NUCLEOTIDE SEQUENCE [LARGE SCALE GENOMIC DNA]</scope>
    <source>
        <strain evidence="4 5">ATCC MYA-3509</strain>
    </source>
</reference>
<dbReference type="GO" id="GO:0005829">
    <property type="term" value="C:cytosol"/>
    <property type="evidence" value="ECO:0007669"/>
    <property type="project" value="TreeGrafter"/>
</dbReference>
<dbReference type="InterPro" id="IPR051281">
    <property type="entry name" value="Dual-spec_lipid-protein_phosph"/>
</dbReference>
<dbReference type="Gene3D" id="3.90.190.10">
    <property type="entry name" value="Protein tyrosine phosphatase superfamily"/>
    <property type="match status" value="1"/>
</dbReference>
<dbReference type="PROSITE" id="PS51181">
    <property type="entry name" value="PPASE_TENSIN"/>
    <property type="match status" value="1"/>
</dbReference>
<evidence type="ECO:0000259" key="2">
    <source>
        <dbReference type="PROSITE" id="PS51181"/>
    </source>
</evidence>
<keyword evidence="5" id="KW-1185">Reference proteome</keyword>
<dbReference type="Pfam" id="PF10409">
    <property type="entry name" value="PTEN_C2"/>
    <property type="match status" value="1"/>
</dbReference>
<protein>
    <submittedName>
        <fullName evidence="4">Phosphatidylinositol-trisphosphate 3-phosphatase</fullName>
    </submittedName>
</protein>
<dbReference type="PANTHER" id="PTHR12305:SF94">
    <property type="entry name" value="PHOSPHATIDYLINOSITOL-3,4,5-TRISPHOSPHATE 3-PHOSPHATASE"/>
    <property type="match status" value="1"/>
</dbReference>
<dbReference type="AlphaFoldDB" id="A0AAW2ZHR7"/>
<accession>A0AAW2ZHR7</accession>
<dbReference type="InterPro" id="IPR014020">
    <property type="entry name" value="Tensin_C2-dom"/>
</dbReference>
<dbReference type="SMART" id="SM01326">
    <property type="entry name" value="PTEN_C2"/>
    <property type="match status" value="1"/>
</dbReference>
<dbReference type="InterPro" id="IPR029023">
    <property type="entry name" value="Tensin_phosphatase"/>
</dbReference>
<sequence>MWLASNITKPIKYAVSGTRYRHIEGGYDLDLAYITNRIIAMGFPGDGIEGMYRNNGAEVARFLKEKHDGHYMIWNLSEKHYSHEKFDNQVLEFGFPDHHNPPLDLLFQICKSMDSWLKADQQNVAIVGQAVLFAAYLIYVGLITDPIEALAYFAMRRSYQRVPKELQDLVREGGVPYVLSLGGVNSPSQIRYVQYFKNVLSNYNSITQNKMLQLRKLYIHQLSPVMRKQIVDGHLIINFFEMISVGPNQVDRKLLFSTNNIDRVGDMSIMEDIISYTLNNVILCGDILITCNHRNAIRDEKVFRFSFHTGFIGQEYVFRLKKTEMDEACHNKTNYIQEDFMIDLMFSDVELIPSDQQTPPEQQEERSFDHLYAKQDPNTRNHILLEHSNDNYVQEVIKSKNNGVMKPPVPIGMPPKNFIQ</sequence>
<evidence type="ECO:0000313" key="5">
    <source>
        <dbReference type="Proteomes" id="UP001431209"/>
    </source>
</evidence>
<dbReference type="SUPFAM" id="SSF49562">
    <property type="entry name" value="C2 domain (Calcium/lipid-binding domain, CaLB)"/>
    <property type="match status" value="1"/>
</dbReference>
<dbReference type="Proteomes" id="UP001431209">
    <property type="component" value="Unassembled WGS sequence"/>
</dbReference>
<organism evidence="4 5">
    <name type="scientific">Acrasis kona</name>
    <dbReference type="NCBI Taxonomy" id="1008807"/>
    <lineage>
        <taxon>Eukaryota</taxon>
        <taxon>Discoba</taxon>
        <taxon>Heterolobosea</taxon>
        <taxon>Tetramitia</taxon>
        <taxon>Eutetramitia</taxon>
        <taxon>Acrasidae</taxon>
        <taxon>Acrasis</taxon>
    </lineage>
</organism>
<dbReference type="InterPro" id="IPR029021">
    <property type="entry name" value="Prot-tyrosine_phosphatase-like"/>
</dbReference>
<dbReference type="PANTHER" id="PTHR12305">
    <property type="entry name" value="PHOSPHATASE WITH HOMOLOGY TO TENSIN"/>
    <property type="match status" value="1"/>
</dbReference>
<keyword evidence="1" id="KW-0378">Hydrolase</keyword>
<evidence type="ECO:0000256" key="1">
    <source>
        <dbReference type="ARBA" id="ARBA00022801"/>
    </source>
</evidence>
<evidence type="ECO:0000259" key="3">
    <source>
        <dbReference type="PROSITE" id="PS51182"/>
    </source>
</evidence>
<dbReference type="SUPFAM" id="SSF52799">
    <property type="entry name" value="(Phosphotyrosine protein) phosphatases II"/>
    <property type="match status" value="1"/>
</dbReference>
<dbReference type="CDD" id="cd14497">
    <property type="entry name" value="PTP_PTEN-like"/>
    <property type="match status" value="1"/>
</dbReference>
<name>A0AAW2ZHR7_9EUKA</name>
<dbReference type="EMBL" id="JAOPGA020001485">
    <property type="protein sequence ID" value="KAL0488869.1"/>
    <property type="molecule type" value="Genomic_DNA"/>
</dbReference>